<accession>A9F4H2</accession>
<dbReference type="HOGENOM" id="CLU_1133013_0_0_7"/>
<organism evidence="2 3">
    <name type="scientific">Sorangium cellulosum (strain So ce56)</name>
    <name type="common">Polyangium cellulosum (strain So ce56)</name>
    <dbReference type="NCBI Taxonomy" id="448385"/>
    <lineage>
        <taxon>Bacteria</taxon>
        <taxon>Pseudomonadati</taxon>
        <taxon>Myxococcota</taxon>
        <taxon>Polyangia</taxon>
        <taxon>Polyangiales</taxon>
        <taxon>Polyangiaceae</taxon>
        <taxon>Sorangium</taxon>
    </lineage>
</organism>
<evidence type="ECO:0000313" key="3">
    <source>
        <dbReference type="Proteomes" id="UP000002139"/>
    </source>
</evidence>
<dbReference type="Proteomes" id="UP000002139">
    <property type="component" value="Chromosome"/>
</dbReference>
<evidence type="ECO:0000256" key="1">
    <source>
        <dbReference type="SAM" id="MobiDB-lite"/>
    </source>
</evidence>
<gene>
    <name evidence="2" type="ordered locus">sce7540</name>
</gene>
<dbReference type="PROSITE" id="PS51257">
    <property type="entry name" value="PROKAR_LIPOPROTEIN"/>
    <property type="match status" value="1"/>
</dbReference>
<reference evidence="2 3" key="1">
    <citation type="journal article" date="2007" name="Nat. Biotechnol.">
        <title>Complete genome sequence of the myxobacterium Sorangium cellulosum.</title>
        <authorList>
            <person name="Schneiker S."/>
            <person name="Perlova O."/>
            <person name="Kaiser O."/>
            <person name="Gerth K."/>
            <person name="Alici A."/>
            <person name="Altmeyer M.O."/>
            <person name="Bartels D."/>
            <person name="Bekel T."/>
            <person name="Beyer S."/>
            <person name="Bode E."/>
            <person name="Bode H.B."/>
            <person name="Bolten C.J."/>
            <person name="Choudhuri J.V."/>
            <person name="Doss S."/>
            <person name="Elnakady Y.A."/>
            <person name="Frank B."/>
            <person name="Gaigalat L."/>
            <person name="Goesmann A."/>
            <person name="Groeger C."/>
            <person name="Gross F."/>
            <person name="Jelsbak L."/>
            <person name="Jelsbak L."/>
            <person name="Kalinowski J."/>
            <person name="Kegler C."/>
            <person name="Knauber T."/>
            <person name="Konietzny S."/>
            <person name="Kopp M."/>
            <person name="Krause L."/>
            <person name="Krug D."/>
            <person name="Linke B."/>
            <person name="Mahmud T."/>
            <person name="Martinez-Arias R."/>
            <person name="McHardy A.C."/>
            <person name="Merai M."/>
            <person name="Meyer F."/>
            <person name="Mormann S."/>
            <person name="Munoz-Dorado J."/>
            <person name="Perez J."/>
            <person name="Pradella S."/>
            <person name="Rachid S."/>
            <person name="Raddatz G."/>
            <person name="Rosenau F."/>
            <person name="Rueckert C."/>
            <person name="Sasse F."/>
            <person name="Scharfe M."/>
            <person name="Schuster S.C."/>
            <person name="Suen G."/>
            <person name="Treuner-Lange A."/>
            <person name="Velicer G.J."/>
            <person name="Vorholter F.-J."/>
            <person name="Weissman K.J."/>
            <person name="Welch R.D."/>
            <person name="Wenzel S.C."/>
            <person name="Whitworth D.E."/>
            <person name="Wilhelm S."/>
            <person name="Wittmann C."/>
            <person name="Bloecker H."/>
            <person name="Puehler A."/>
            <person name="Mueller R."/>
        </authorList>
    </citation>
    <scope>NUCLEOTIDE SEQUENCE [LARGE SCALE GENOMIC DNA]</scope>
    <source>
        <strain evidence="3">So ce56</strain>
    </source>
</reference>
<proteinExistence type="predicted"/>
<name>A9F4H2_SORC5</name>
<evidence type="ECO:0000313" key="2">
    <source>
        <dbReference type="EMBL" id="CAN97709.1"/>
    </source>
</evidence>
<dbReference type="EMBL" id="AM746676">
    <property type="protein sequence ID" value="CAN97709.1"/>
    <property type="molecule type" value="Genomic_DNA"/>
</dbReference>
<dbReference type="KEGG" id="scl:sce7540"/>
<dbReference type="STRING" id="448385.sce7540"/>
<feature type="region of interest" description="Disordered" evidence="1">
    <location>
        <begin position="26"/>
        <end position="128"/>
    </location>
</feature>
<dbReference type="RefSeq" id="WP_012240148.1">
    <property type="nucleotide sequence ID" value="NC_010162.1"/>
</dbReference>
<feature type="compositionally biased region" description="Gly residues" evidence="1">
    <location>
        <begin position="26"/>
        <end position="124"/>
    </location>
</feature>
<dbReference type="AlphaFoldDB" id="A9F4H2"/>
<protein>
    <submittedName>
        <fullName evidence="2">Uncharacterized protein</fullName>
    </submittedName>
</protein>
<keyword evidence="3" id="KW-1185">Reference proteome</keyword>
<sequence length="245" mass="22371">MKWSSIVFLGCMLVACGDDEVSFGSGGGGAGGSAEGGGGAGAGGGAEGGGGAGAGGSAEGGGGAGAGGSAEGGGGAGTGGNAEGGGAGTGGSAEGGGGAGTGGSAEGGGGAGTGGNAEGGGSGGTSLDRTELAIAPDDAATAGCATFVDGAWGVGETDFIGGEPTNDECALVPVLVEGNPYWIASRGFEGDIDIDSLEHSFSDAAAAIGEGSYTLVLRNFTFEELFTGTLDVAHVTDDAVILSIE</sequence>